<evidence type="ECO:0000256" key="6">
    <source>
        <dbReference type="ARBA" id="ARBA00023242"/>
    </source>
</evidence>
<dbReference type="PANTHER" id="PTHR13003">
    <property type="entry name" value="NUP107-RELATED"/>
    <property type="match status" value="1"/>
</dbReference>
<dbReference type="PANTHER" id="PTHR13003:SF2">
    <property type="entry name" value="NUCLEAR PORE COMPLEX PROTEIN NUP107"/>
    <property type="match status" value="1"/>
</dbReference>
<dbReference type="VEuPathDB" id="FungiDB:CC77DRAFT_1020734"/>
<evidence type="ECO:0000256" key="1">
    <source>
        <dbReference type="ARBA" id="ARBA00022448"/>
    </source>
</evidence>
<protein>
    <recommendedName>
        <fullName evidence="7">Nuclear pore complex protein</fullName>
    </recommendedName>
</protein>
<organism evidence="9 10">
    <name type="scientific">Alternaria alternata</name>
    <name type="common">Alternaria rot fungus</name>
    <name type="synonym">Torula alternata</name>
    <dbReference type="NCBI Taxonomy" id="5599"/>
    <lineage>
        <taxon>Eukaryota</taxon>
        <taxon>Fungi</taxon>
        <taxon>Dikarya</taxon>
        <taxon>Ascomycota</taxon>
        <taxon>Pezizomycotina</taxon>
        <taxon>Dothideomycetes</taxon>
        <taxon>Pleosporomycetidae</taxon>
        <taxon>Pleosporales</taxon>
        <taxon>Pleosporineae</taxon>
        <taxon>Pleosporaceae</taxon>
        <taxon>Alternaria</taxon>
        <taxon>Alternaria sect. Alternaria</taxon>
        <taxon>Alternaria alternata complex</taxon>
    </lineage>
</organism>
<proteinExistence type="inferred from homology"/>
<dbReference type="Proteomes" id="UP000077248">
    <property type="component" value="Unassembled WGS sequence"/>
</dbReference>
<dbReference type="KEGG" id="aalt:CC77DRAFT_1020734"/>
<keyword evidence="10" id="KW-1185">Reference proteome</keyword>
<dbReference type="EMBL" id="KV441479">
    <property type="protein sequence ID" value="OAG20202.1"/>
    <property type="molecule type" value="Genomic_DNA"/>
</dbReference>
<evidence type="ECO:0000313" key="10">
    <source>
        <dbReference type="Proteomes" id="UP000077248"/>
    </source>
</evidence>
<dbReference type="Gene3D" id="1.20.190.50">
    <property type="match status" value="1"/>
</dbReference>
<evidence type="ECO:0000256" key="4">
    <source>
        <dbReference type="ARBA" id="ARBA00023010"/>
    </source>
</evidence>
<name>A0A177DMF9_ALTAL</name>
<dbReference type="AlphaFoldDB" id="A0A177DMF9"/>
<evidence type="ECO:0000313" key="9">
    <source>
        <dbReference type="EMBL" id="OAG20202.1"/>
    </source>
</evidence>
<keyword evidence="7" id="KW-0472">Membrane</keyword>
<keyword evidence="3" id="KW-0653">Protein transport</keyword>
<keyword evidence="4 7" id="KW-0811">Translocation</keyword>
<evidence type="ECO:0000256" key="7">
    <source>
        <dbReference type="RuleBase" id="RU365072"/>
    </source>
</evidence>
<evidence type="ECO:0000256" key="5">
    <source>
        <dbReference type="ARBA" id="ARBA00023132"/>
    </source>
</evidence>
<dbReference type="InterPro" id="IPR007252">
    <property type="entry name" value="Nup84/Nup107"/>
</dbReference>
<feature type="region of interest" description="Disordered" evidence="8">
    <location>
        <begin position="272"/>
        <end position="314"/>
    </location>
</feature>
<keyword evidence="2" id="KW-0509">mRNA transport</keyword>
<feature type="compositionally biased region" description="Polar residues" evidence="8">
    <location>
        <begin position="285"/>
        <end position="300"/>
    </location>
</feature>
<reference evidence="9 10" key="1">
    <citation type="submission" date="2016-05" db="EMBL/GenBank/DDBJ databases">
        <title>Comparative analysis of secretome profiles of manganese(II)-oxidizing ascomycete fungi.</title>
        <authorList>
            <consortium name="DOE Joint Genome Institute"/>
            <person name="Zeiner C.A."/>
            <person name="Purvine S.O."/>
            <person name="Zink E.M."/>
            <person name="Wu S."/>
            <person name="Pasa-Tolic L."/>
            <person name="Chaput D.L."/>
            <person name="Haridas S."/>
            <person name="Grigoriev I.V."/>
            <person name="Santelli C.M."/>
            <person name="Hansel C.M."/>
        </authorList>
    </citation>
    <scope>NUCLEOTIDE SEQUENCE [LARGE SCALE GENOMIC DNA]</scope>
    <source>
        <strain evidence="9 10">SRC1lrK2f</strain>
    </source>
</reference>
<evidence type="ECO:0000256" key="3">
    <source>
        <dbReference type="ARBA" id="ARBA00022927"/>
    </source>
</evidence>
<comment type="similarity">
    <text evidence="7">Belongs to the nucleoporin Nup84/Nup107 family.</text>
</comment>
<feature type="region of interest" description="Disordered" evidence="8">
    <location>
        <begin position="1"/>
        <end position="39"/>
    </location>
</feature>
<comment type="subunit">
    <text evidence="7">Part of the nuclear pore complex (NPC).</text>
</comment>
<dbReference type="STRING" id="5599.A0A177DMF9"/>
<keyword evidence="5 7" id="KW-0906">Nuclear pore complex</keyword>
<dbReference type="Pfam" id="PF04121">
    <property type="entry name" value="Nup84_Nup100"/>
    <property type="match status" value="1"/>
</dbReference>
<dbReference type="GO" id="GO:0031080">
    <property type="term" value="C:nuclear pore outer ring"/>
    <property type="evidence" value="ECO:0007669"/>
    <property type="project" value="TreeGrafter"/>
</dbReference>
<dbReference type="Gene3D" id="1.10.3450.20">
    <property type="match status" value="1"/>
</dbReference>
<comment type="function">
    <text evidence="7">Functions as a component of the nuclear pore complex (NPC).</text>
</comment>
<keyword evidence="6 7" id="KW-0539">Nucleus</keyword>
<comment type="subcellular location">
    <subcellularLocation>
        <location evidence="7">Nucleus</location>
        <location evidence="7">Nuclear pore complex</location>
    </subcellularLocation>
    <subcellularLocation>
        <location evidence="7">Nucleus membrane</location>
    </subcellularLocation>
</comment>
<dbReference type="OMA" id="RYQGFCK"/>
<sequence length="1029" mass="116123">MASRSLSRQSQPTAAQSHNNNAFSFGTSRVTNGTKANDPLQPLRAMAERVGKEVEKFAERVDHWHVHGNESKKAKYQTTVKLVGKFQDVAESHVKELKRTTEAENNGSLSKTVRRKIQSMADASDNAGQSVFGQSSQSVIPSIESSAVPDSASVRELREWQAELATWKLLKLVIEHYNPEPGTDVAAEKQTRLEQVGGNARYCKNSEIWDRFLLEDDQAKEKALVLRWLEQTARDSDSDVKAIITGLEEHSGKGAHTWTSGWLETKTKIKQAKRMDDTDQPLKPINSNLKTSDRTANLVTQLDPDAPSRQKRALERSDEYYERSLWMVAYEMMRRGLPWKTIVDWCYERNESWRGVSIGAAYEGHPEGGPNVAGPTVGYLFRRMSFYAARGARIPYEGAVYGLLSGDLKQVQAVCKSWDDHLHAHYNALLLSRFDSYLQKNYPSRVTESLTQKFLFQDAVANIGDWENSPEKVIEILKQQKSTASQAVSPIKLIQSALIARDTDDLMLKVGVALADMFDKDDRPHSLIIHPDSLEEDRSPIPAGDHRTFRAEQHYQTLAKDPHAFRILVHVFIVLRNGLHTLFEDTHQDKLFLAMDNVITAYIEFLRLTKRFDTIPLYAAQLIPERAAYSLARVLPDIKNSSEQRHSVALMESYRIDVVQVISQSFTFASRDSGFTHFTKEGYGVITNPIKRFNILEKITLPTEQLLWPGVRVKRTFGGAEISPQDEIVIDAVQWYNYVGKDYENTFGHLKSALTIFLLNGRLAAAEKVISDLSVESLSLSRTEALLGYPFDFTTAGAEEQDEQQLHEHRDNLSTSARAAAMPLAQLPDADQHREIVDNLRKSSTAYYTLQQIVRLLVLFREWREEEQTLIQIRAERKKEGASAKHKPDTQRTKALLDSISNVFDTLIPAISQASAADPDYLTHKTWDLMKAYIPDMILAYLSVLQAASWFLNKDPAIKAMEVAVVVADKGNEWVQRCLLETGRMSEVLECLAAVSKCMLKLTEGGKEKGNKKRGGKGETLRLWDLGAR</sequence>
<keyword evidence="1 7" id="KW-0813">Transport</keyword>
<dbReference type="GO" id="GO:0000973">
    <property type="term" value="P:post-transcriptional tethering of RNA polymerase II gene DNA at nuclear periphery"/>
    <property type="evidence" value="ECO:0007669"/>
    <property type="project" value="TreeGrafter"/>
</dbReference>
<gene>
    <name evidence="9" type="ORF">CC77DRAFT_1020734</name>
</gene>
<dbReference type="GO" id="GO:0006406">
    <property type="term" value="P:mRNA export from nucleus"/>
    <property type="evidence" value="ECO:0007669"/>
    <property type="project" value="TreeGrafter"/>
</dbReference>
<accession>A0A177DMF9</accession>
<dbReference type="GeneID" id="29110717"/>
<evidence type="ECO:0000256" key="8">
    <source>
        <dbReference type="SAM" id="MobiDB-lite"/>
    </source>
</evidence>
<feature type="compositionally biased region" description="Polar residues" evidence="8">
    <location>
        <begin position="1"/>
        <end position="35"/>
    </location>
</feature>
<dbReference type="GO" id="GO:0031965">
    <property type="term" value="C:nuclear membrane"/>
    <property type="evidence" value="ECO:0007669"/>
    <property type="project" value="UniProtKB-SubCell"/>
</dbReference>
<dbReference type="GO" id="GO:0017056">
    <property type="term" value="F:structural constituent of nuclear pore"/>
    <property type="evidence" value="ECO:0007669"/>
    <property type="project" value="UniProtKB-UniRule"/>
</dbReference>
<dbReference type="GO" id="GO:0006606">
    <property type="term" value="P:protein import into nucleus"/>
    <property type="evidence" value="ECO:0007669"/>
    <property type="project" value="TreeGrafter"/>
</dbReference>
<evidence type="ECO:0000256" key="2">
    <source>
        <dbReference type="ARBA" id="ARBA00022816"/>
    </source>
</evidence>
<dbReference type="RefSeq" id="XP_018385623.1">
    <property type="nucleotide sequence ID" value="XM_018525123.1"/>
</dbReference>